<dbReference type="AlphaFoldDB" id="A0A7K1SP91"/>
<organism evidence="9 10">
    <name type="scientific">Spirosoma arboris</name>
    <dbReference type="NCBI Taxonomy" id="2682092"/>
    <lineage>
        <taxon>Bacteria</taxon>
        <taxon>Pseudomonadati</taxon>
        <taxon>Bacteroidota</taxon>
        <taxon>Cytophagia</taxon>
        <taxon>Cytophagales</taxon>
        <taxon>Cytophagaceae</taxon>
        <taxon>Spirosoma</taxon>
    </lineage>
</organism>
<dbReference type="Gene3D" id="3.40.50.300">
    <property type="entry name" value="P-loop containing nucleotide triphosphate hydrolases"/>
    <property type="match status" value="2"/>
</dbReference>
<dbReference type="PANTHER" id="PTHR37937">
    <property type="entry name" value="CONJUGATIVE TRANSFER: DNA TRANSPORT"/>
    <property type="match status" value="1"/>
</dbReference>
<dbReference type="InterPro" id="IPR027417">
    <property type="entry name" value="P-loop_NTPase"/>
</dbReference>
<evidence type="ECO:0000256" key="4">
    <source>
        <dbReference type="ARBA" id="ARBA00022692"/>
    </source>
</evidence>
<dbReference type="SUPFAM" id="SSF52540">
    <property type="entry name" value="P-loop containing nucleoside triphosphate hydrolases"/>
    <property type="match status" value="1"/>
</dbReference>
<evidence type="ECO:0000313" key="10">
    <source>
        <dbReference type="Proteomes" id="UP000436006"/>
    </source>
</evidence>
<accession>A0A7K1SP91</accession>
<sequence>MNMQQPYEGREFWKVIGKLVVFTLIAALGGFLIQMVLEAMFHTIGMGRWPTVQKIEKWAGWGFGLYFFVQLAAPGMKKPSLSKASVTTRTGLRVKTGVYNLATQESDIRTIKITKPTHHTLIAGSPGSGKSFSLLEPILMQAMQQGKAGLVYDYKFPSLAPLVAATVPESTKDYYINFDDLRYSHRVNPIHPQVMTEMAYAKQFATIIVKNLAGNGGDSHAFFTNSAIGYLSLILWYLRTEQPGLCTLPHAILLAFQETEKVVELLERSRDSVIRTAVKPIRTALKSSNQLAAIEGTLQQGLQTLISAKLFWVLSGNDFQLDLNNPKDPKVLVLGNTAKLDEVYGPVLALLATVALKEMNQSGKAESIFMVDEFPTIYIPRFETYPATCRSNGVEVIIGIQDFAQMEDRYGRTMKNAILGTLSNQFFGMQANLESAKYVSELWGKEEVQTTSTSQGESSNGHRQNSNVGQSFSLTQRQRIQVQDVSNLKQGEFYGKLFQSDYSTFKAQIRPVDRPASPRWKPFQEVTEAMLETNFSRIEREITTLMQGLPPKPLEPLPPAPVPKPTPAPPSTPKPNRPEPDLADDF</sequence>
<comment type="caution">
    <text evidence="9">The sequence shown here is derived from an EMBL/GenBank/DDBJ whole genome shotgun (WGS) entry which is preliminary data.</text>
</comment>
<dbReference type="GO" id="GO:0003677">
    <property type="term" value="F:DNA binding"/>
    <property type="evidence" value="ECO:0007669"/>
    <property type="project" value="UniProtKB-KW"/>
</dbReference>
<evidence type="ECO:0000256" key="3">
    <source>
        <dbReference type="ARBA" id="ARBA00022475"/>
    </source>
</evidence>
<keyword evidence="6 8" id="KW-0472">Membrane</keyword>
<keyword evidence="9" id="KW-0238">DNA-binding</keyword>
<evidence type="ECO:0000256" key="1">
    <source>
        <dbReference type="ARBA" id="ARBA00004651"/>
    </source>
</evidence>
<feature type="region of interest" description="Disordered" evidence="7">
    <location>
        <begin position="449"/>
        <end position="474"/>
    </location>
</feature>
<feature type="region of interest" description="Disordered" evidence="7">
    <location>
        <begin position="546"/>
        <end position="586"/>
    </location>
</feature>
<evidence type="ECO:0000256" key="8">
    <source>
        <dbReference type="SAM" id="Phobius"/>
    </source>
</evidence>
<feature type="transmembrane region" description="Helical" evidence="8">
    <location>
        <begin position="58"/>
        <end position="76"/>
    </location>
</feature>
<dbReference type="Proteomes" id="UP000436006">
    <property type="component" value="Unassembled WGS sequence"/>
</dbReference>
<evidence type="ECO:0000256" key="7">
    <source>
        <dbReference type="SAM" id="MobiDB-lite"/>
    </source>
</evidence>
<keyword evidence="5 8" id="KW-1133">Transmembrane helix</keyword>
<dbReference type="PANTHER" id="PTHR37937:SF1">
    <property type="entry name" value="CONJUGATIVE TRANSFER: DNA TRANSPORT"/>
    <property type="match status" value="1"/>
</dbReference>
<evidence type="ECO:0000256" key="6">
    <source>
        <dbReference type="ARBA" id="ARBA00023136"/>
    </source>
</evidence>
<dbReference type="InterPro" id="IPR051539">
    <property type="entry name" value="T4SS-coupling_protein"/>
</dbReference>
<comment type="similarity">
    <text evidence="2">Belongs to the VirD4/TraG family.</text>
</comment>
<dbReference type="GO" id="GO:0005886">
    <property type="term" value="C:plasma membrane"/>
    <property type="evidence" value="ECO:0007669"/>
    <property type="project" value="UniProtKB-SubCell"/>
</dbReference>
<comment type="subcellular location">
    <subcellularLocation>
        <location evidence="1">Cell membrane</location>
        <topology evidence="1">Multi-pass membrane protein</topology>
    </subcellularLocation>
</comment>
<dbReference type="InterPro" id="IPR003688">
    <property type="entry name" value="TraG/VirD4"/>
</dbReference>
<evidence type="ECO:0000256" key="2">
    <source>
        <dbReference type="ARBA" id="ARBA00008806"/>
    </source>
</evidence>
<name>A0A7K1SP91_9BACT</name>
<keyword evidence="10" id="KW-1185">Reference proteome</keyword>
<evidence type="ECO:0000313" key="9">
    <source>
        <dbReference type="EMBL" id="MVM35628.1"/>
    </source>
</evidence>
<dbReference type="CDD" id="cd01127">
    <property type="entry name" value="TrwB_TraG_TraD_VirD4"/>
    <property type="match status" value="1"/>
</dbReference>
<evidence type="ECO:0000256" key="5">
    <source>
        <dbReference type="ARBA" id="ARBA00022989"/>
    </source>
</evidence>
<protein>
    <submittedName>
        <fullName evidence="9">Type IV secretion system DNA-binding domain-containing protein</fullName>
    </submittedName>
</protein>
<keyword evidence="4 8" id="KW-0812">Transmembrane</keyword>
<gene>
    <name evidence="9" type="ORF">GO755_36765</name>
</gene>
<proteinExistence type="inferred from homology"/>
<feature type="transmembrane region" description="Helical" evidence="8">
    <location>
        <begin position="12"/>
        <end position="37"/>
    </location>
</feature>
<feature type="compositionally biased region" description="Pro residues" evidence="7">
    <location>
        <begin position="550"/>
        <end position="575"/>
    </location>
</feature>
<dbReference type="EMBL" id="WPIN01000025">
    <property type="protein sequence ID" value="MVM35628.1"/>
    <property type="molecule type" value="Genomic_DNA"/>
</dbReference>
<keyword evidence="3" id="KW-1003">Cell membrane</keyword>
<reference evidence="9 10" key="1">
    <citation type="submission" date="2019-12" db="EMBL/GenBank/DDBJ databases">
        <title>Spirosoma sp. HMF4905 genome sequencing and assembly.</title>
        <authorList>
            <person name="Kang H."/>
            <person name="Cha I."/>
            <person name="Kim H."/>
            <person name="Joh K."/>
        </authorList>
    </citation>
    <scope>NUCLEOTIDE SEQUENCE [LARGE SCALE GENOMIC DNA]</scope>
    <source>
        <strain evidence="9 10">HMF4905</strain>
    </source>
</reference>
<dbReference type="Pfam" id="PF02534">
    <property type="entry name" value="T4SS-DNA_transf"/>
    <property type="match status" value="1"/>
</dbReference>